<accession>A0ABD2JR94</accession>
<name>A0ABD2JR94_9BILA</name>
<dbReference type="InterPro" id="IPR020839">
    <property type="entry name" value="SCD"/>
</dbReference>
<dbReference type="Proteomes" id="UP001620626">
    <property type="component" value="Unassembled WGS sequence"/>
</dbReference>
<evidence type="ECO:0000256" key="1">
    <source>
        <dbReference type="ARBA" id="ARBA00005486"/>
    </source>
</evidence>
<dbReference type="PANTHER" id="PTHR11199">
    <property type="entry name" value="STROMAL ANTIGEN"/>
    <property type="match status" value="1"/>
</dbReference>
<dbReference type="GO" id="GO:0007062">
    <property type="term" value="P:sister chromatid cohesion"/>
    <property type="evidence" value="ECO:0007669"/>
    <property type="project" value="UniProtKB-ARBA"/>
</dbReference>
<feature type="domain" description="SCD" evidence="3">
    <location>
        <begin position="286"/>
        <end position="371"/>
    </location>
</feature>
<gene>
    <name evidence="4" type="ORF">niasHT_022605</name>
</gene>
<dbReference type="GO" id="GO:0005634">
    <property type="term" value="C:nucleus"/>
    <property type="evidence" value="ECO:0007669"/>
    <property type="project" value="UniProtKB-ARBA"/>
</dbReference>
<evidence type="ECO:0000313" key="4">
    <source>
        <dbReference type="EMBL" id="KAL3093155.1"/>
    </source>
</evidence>
<dbReference type="InterPro" id="IPR013721">
    <property type="entry name" value="STAG"/>
</dbReference>
<dbReference type="PROSITE" id="PS51425">
    <property type="entry name" value="SCD"/>
    <property type="match status" value="1"/>
</dbReference>
<feature type="region of interest" description="Disordered" evidence="2">
    <location>
        <begin position="21"/>
        <end position="60"/>
    </location>
</feature>
<sequence length="1063" mass="122074">MHSPRTETNSYSLRVRKAIAFDRDYSPDPPGPARKKAKVQGNNAMPKRGPRKQGAANQQQNLAGREAALKFAVPTVQDSYFLALKAGTRATNLVDKWVREYEESPDQAIVQVLQLIVASCGCSGKLDANMIHNMQWKDIVERLSEYFDEDSGDYPLTTQQYRKFRNNFAEFLQAFVLRSKNNILFDVTLMDNLIQMLTLLSDNPIRAFRHTATFASMKLSSSIVDVVVELVELKDKNAIQIETEKARIVHGTTNERLERLLQAKNELDNKIDELSSMLQYIFKCVFVHRYRDQVADFRIICISELGVWIRIYPALFLDDSYLKYIGWSLFDKVPEVRQKCIYALLPLYENNDLIAKLELFTHKFKERLVSMVLDTDVDVATKTCQLMTHIYRAFPALLDPGACVPLYELVYCNNRQLATAAGEFVNAKLFSSAVDNSLLSSSTSLLTPPADNRQLIKDLVTFFIDGAVHRHPAYLVDSLIDICPMLKDWSTMVDILLSDEFDQFDTQLISIMCAAVKQAATGEHPPNRIVVSIRRGPGAGTEKKDLRMLHDGRVHLSEVFIPKLPRLLQKFIADQEKVRDLIGLFLHFELEIYSVSRHDQPLYDLMMLLERIVEQYSNDEITSNIASVFQFISTNMTLARSTETNRCRIVDGIVQNLRQQLQVFLANEEDEDQQLDEEDEAALLSAFRKMVAFASTIDVPVNVEFWDMCMALFQNSHRFRSADLVEKAMLLCFLLLSWEMKRFVAAQEHGEETIETLKKKRDQFLRTTKSILRDFAIGVETAFMCICDILILFNWKLAADNGPDHPIHSLAIKLDKEMAFRLNDFVMDNVFVLEENDSVRDLNEPERIQLMAKRRNILAQYSKLFIFGLLPIIESVGILRQFTRFFSEFGDIMKNLLQKCRELDKWATAKAIVLALFSSYNELRLIPQDTVDHESGDSQALPNQETIVDQDSEHFQALRELAKRLAQSFGVDSFKNREALAVIHHDGIKFALSLDQNRKKTERTYPNLSFFEILQEFSPKLHRVDKAAVLRYLDKNCSADEQLRDGEAWQTYQLYRNSLAKAE</sequence>
<evidence type="ECO:0000313" key="5">
    <source>
        <dbReference type="Proteomes" id="UP001620626"/>
    </source>
</evidence>
<dbReference type="Pfam" id="PF21581">
    <property type="entry name" value="SCD"/>
    <property type="match status" value="1"/>
</dbReference>
<dbReference type="Pfam" id="PF08514">
    <property type="entry name" value="STAG"/>
    <property type="match status" value="1"/>
</dbReference>
<evidence type="ECO:0000256" key="2">
    <source>
        <dbReference type="SAM" id="MobiDB-lite"/>
    </source>
</evidence>
<dbReference type="SUPFAM" id="SSF48371">
    <property type="entry name" value="ARM repeat"/>
    <property type="match status" value="1"/>
</dbReference>
<dbReference type="InterPro" id="IPR016024">
    <property type="entry name" value="ARM-type_fold"/>
</dbReference>
<proteinExistence type="inferred from homology"/>
<dbReference type="EMBL" id="JBICBT010000917">
    <property type="protein sequence ID" value="KAL3093155.1"/>
    <property type="molecule type" value="Genomic_DNA"/>
</dbReference>
<keyword evidence="5" id="KW-1185">Reference proteome</keyword>
<dbReference type="InterPro" id="IPR056396">
    <property type="entry name" value="HEAT_SCC3-SA"/>
</dbReference>
<dbReference type="PANTHER" id="PTHR11199:SF0">
    <property type="entry name" value="LD34181P-RELATED"/>
    <property type="match status" value="1"/>
</dbReference>
<comment type="similarity">
    <text evidence="1">Belongs to the SCC3 family.</text>
</comment>
<protein>
    <recommendedName>
        <fullName evidence="3">SCD domain-containing protein</fullName>
    </recommendedName>
</protein>
<dbReference type="InterPro" id="IPR039662">
    <property type="entry name" value="Cohesin_Scc3/SA"/>
</dbReference>
<dbReference type="AlphaFoldDB" id="A0ABD2JR94"/>
<organism evidence="4 5">
    <name type="scientific">Heterodera trifolii</name>
    <dbReference type="NCBI Taxonomy" id="157864"/>
    <lineage>
        <taxon>Eukaryota</taxon>
        <taxon>Metazoa</taxon>
        <taxon>Ecdysozoa</taxon>
        <taxon>Nematoda</taxon>
        <taxon>Chromadorea</taxon>
        <taxon>Rhabditida</taxon>
        <taxon>Tylenchina</taxon>
        <taxon>Tylenchomorpha</taxon>
        <taxon>Tylenchoidea</taxon>
        <taxon>Heteroderidae</taxon>
        <taxon>Heteroderinae</taxon>
        <taxon>Heterodera</taxon>
    </lineage>
</organism>
<dbReference type="Pfam" id="PF24571">
    <property type="entry name" value="HEAT_SCC3-SA"/>
    <property type="match status" value="1"/>
</dbReference>
<comment type="caution">
    <text evidence="4">The sequence shown here is derived from an EMBL/GenBank/DDBJ whole genome shotgun (WGS) entry which is preliminary data.</text>
</comment>
<dbReference type="GO" id="GO:0005694">
    <property type="term" value="C:chromosome"/>
    <property type="evidence" value="ECO:0007669"/>
    <property type="project" value="UniProtKB-SubCell"/>
</dbReference>
<reference evidence="4 5" key="1">
    <citation type="submission" date="2024-10" db="EMBL/GenBank/DDBJ databases">
        <authorList>
            <person name="Kim D."/>
        </authorList>
    </citation>
    <scope>NUCLEOTIDE SEQUENCE [LARGE SCALE GENOMIC DNA]</scope>
    <source>
        <strain evidence="4">BH-2024</strain>
    </source>
</reference>
<evidence type="ECO:0000259" key="3">
    <source>
        <dbReference type="PROSITE" id="PS51425"/>
    </source>
</evidence>